<evidence type="ECO:0000313" key="1">
    <source>
        <dbReference type="EnsemblMetazoa" id="RPRC013121-PA"/>
    </source>
</evidence>
<accession>T1IA00</accession>
<proteinExistence type="predicted"/>
<sequence length="138" mass="16366">MYSFKDKSMAAIGQMKYKLDTFKANTKAKFDNVKYYMNYLKDKMYAKTFPYSKKAALVHEYDGYAYKVPVYPAVKPYLGHKYPGYDYKFLKYAPVKPALVHDYVGHDHKFPEYHHDHPYSYVQFQSGPDHYYKAGILH</sequence>
<evidence type="ECO:0000313" key="2">
    <source>
        <dbReference type="Proteomes" id="UP000015103"/>
    </source>
</evidence>
<organism evidence="1 2">
    <name type="scientific">Rhodnius prolixus</name>
    <name type="common">Triatomid bug</name>
    <dbReference type="NCBI Taxonomy" id="13249"/>
    <lineage>
        <taxon>Eukaryota</taxon>
        <taxon>Metazoa</taxon>
        <taxon>Ecdysozoa</taxon>
        <taxon>Arthropoda</taxon>
        <taxon>Hexapoda</taxon>
        <taxon>Insecta</taxon>
        <taxon>Pterygota</taxon>
        <taxon>Neoptera</taxon>
        <taxon>Paraneoptera</taxon>
        <taxon>Hemiptera</taxon>
        <taxon>Heteroptera</taxon>
        <taxon>Panheteroptera</taxon>
        <taxon>Cimicomorpha</taxon>
        <taxon>Reduviidae</taxon>
        <taxon>Triatominae</taxon>
        <taxon>Rhodnius</taxon>
    </lineage>
</organism>
<dbReference type="InParanoid" id="T1IA00"/>
<keyword evidence="2" id="KW-1185">Reference proteome</keyword>
<dbReference type="AlphaFoldDB" id="T1IA00"/>
<protein>
    <submittedName>
        <fullName evidence="1">Uncharacterized protein</fullName>
    </submittedName>
</protein>
<dbReference type="EnsemblMetazoa" id="RPRC013121-RA">
    <property type="protein sequence ID" value="RPRC013121-PA"/>
    <property type="gene ID" value="RPRC013121"/>
</dbReference>
<dbReference type="Proteomes" id="UP000015103">
    <property type="component" value="Unassembled WGS sequence"/>
</dbReference>
<dbReference type="HOGENOM" id="CLU_154093_0_0_1"/>
<dbReference type="VEuPathDB" id="VectorBase:RPRC013121"/>
<reference evidence="1" key="1">
    <citation type="submission" date="2015-05" db="UniProtKB">
        <authorList>
            <consortium name="EnsemblMetazoa"/>
        </authorList>
    </citation>
    <scope>IDENTIFICATION</scope>
</reference>
<dbReference type="EMBL" id="ACPB03005139">
    <property type="status" value="NOT_ANNOTATED_CDS"/>
    <property type="molecule type" value="Genomic_DNA"/>
</dbReference>
<name>T1IA00_RHOPR</name>